<feature type="domain" description="NADH:ubiquinone oxidoreductase chain 4 N-terminal" evidence="19">
    <location>
        <begin position="3"/>
        <end position="94"/>
    </location>
</feature>
<dbReference type="GO" id="GO:0003954">
    <property type="term" value="F:NADH dehydrogenase activity"/>
    <property type="evidence" value="ECO:0007669"/>
    <property type="project" value="TreeGrafter"/>
</dbReference>
<evidence type="ECO:0000256" key="3">
    <source>
        <dbReference type="ARBA" id="ARBA00009025"/>
    </source>
</evidence>
<feature type="domain" description="NADH:quinone oxidoreductase/Mrp antiporter transmembrane" evidence="18">
    <location>
        <begin position="98"/>
        <end position="382"/>
    </location>
</feature>
<proteinExistence type="inferred from homology"/>
<evidence type="ECO:0000256" key="16">
    <source>
        <dbReference type="ARBA" id="ARBA00049551"/>
    </source>
</evidence>
<dbReference type="InterPro" id="IPR010227">
    <property type="entry name" value="NADH_Q_OxRdtase_chainM/4"/>
</dbReference>
<organism evidence="20">
    <name type="scientific">Diaphanosoma excisum</name>
    <dbReference type="NCBI Taxonomy" id="2094052"/>
    <lineage>
        <taxon>Eukaryota</taxon>
        <taxon>Metazoa</taxon>
        <taxon>Ecdysozoa</taxon>
        <taxon>Arthropoda</taxon>
        <taxon>Crustacea</taxon>
        <taxon>Branchiopoda</taxon>
        <taxon>Diplostraca</taxon>
        <taxon>Cladocera</taxon>
        <taxon>Ctenopoda</taxon>
        <taxon>Sididae</taxon>
        <taxon>Diaphanosoma</taxon>
    </lineage>
</organism>
<feature type="transmembrane region" description="Helical" evidence="17">
    <location>
        <begin position="289"/>
        <end position="316"/>
    </location>
</feature>
<evidence type="ECO:0000256" key="1">
    <source>
        <dbReference type="ARBA" id="ARBA00003257"/>
    </source>
</evidence>
<keyword evidence="9" id="KW-1278">Translocase</keyword>
<feature type="transmembrane region" description="Helical" evidence="17">
    <location>
        <begin position="102"/>
        <end position="124"/>
    </location>
</feature>
<dbReference type="AlphaFoldDB" id="A0A8A1RXT4"/>
<evidence type="ECO:0000256" key="7">
    <source>
        <dbReference type="ARBA" id="ARBA00022660"/>
    </source>
</evidence>
<feature type="transmembrane region" description="Helical" evidence="17">
    <location>
        <begin position="240"/>
        <end position="258"/>
    </location>
</feature>
<keyword evidence="6 17" id="KW-0813">Transport</keyword>
<evidence type="ECO:0000256" key="5">
    <source>
        <dbReference type="ARBA" id="ARBA00021006"/>
    </source>
</evidence>
<evidence type="ECO:0000256" key="4">
    <source>
        <dbReference type="ARBA" id="ARBA00012944"/>
    </source>
</evidence>
<gene>
    <name evidence="20" type="primary">nad4</name>
</gene>
<dbReference type="GO" id="GO:0031966">
    <property type="term" value="C:mitochondrial membrane"/>
    <property type="evidence" value="ECO:0007669"/>
    <property type="project" value="UniProtKB-SubCell"/>
</dbReference>
<evidence type="ECO:0000256" key="8">
    <source>
        <dbReference type="ARBA" id="ARBA00022692"/>
    </source>
</evidence>
<accession>A0A8A1RXT4</accession>
<dbReference type="GO" id="GO:0042773">
    <property type="term" value="P:ATP synthesis coupled electron transport"/>
    <property type="evidence" value="ECO:0007669"/>
    <property type="project" value="InterPro"/>
</dbReference>
<feature type="transmembrane region" description="Helical" evidence="17">
    <location>
        <begin position="165"/>
        <end position="186"/>
    </location>
</feature>
<evidence type="ECO:0000256" key="2">
    <source>
        <dbReference type="ARBA" id="ARBA00004225"/>
    </source>
</evidence>
<comment type="subcellular location">
    <subcellularLocation>
        <location evidence="2 17">Mitochondrion membrane</location>
        <topology evidence="2 17">Multi-pass membrane protein</topology>
    </subcellularLocation>
</comment>
<dbReference type="Pfam" id="PF00361">
    <property type="entry name" value="Proton_antipo_M"/>
    <property type="match status" value="1"/>
</dbReference>
<dbReference type="InterPro" id="IPR003918">
    <property type="entry name" value="NADH_UbQ_OxRdtase"/>
</dbReference>
<evidence type="ECO:0000256" key="10">
    <source>
        <dbReference type="ARBA" id="ARBA00022982"/>
    </source>
</evidence>
<evidence type="ECO:0000313" key="20">
    <source>
        <dbReference type="EMBL" id="QST19912.1"/>
    </source>
</evidence>
<comment type="function">
    <text evidence="1">Core subunit of the mitochondrial membrane respiratory chain NADH dehydrogenase (Complex I) that is believed to belong to the minimal assembly required for catalysis. Complex I functions in the transfer of electrons from NADH to the respiratory chain. The immediate electron acceptor for the enzyme is believed to be ubiquinone.</text>
</comment>
<dbReference type="NCBIfam" id="TIGR01972">
    <property type="entry name" value="NDH_I_M"/>
    <property type="match status" value="1"/>
</dbReference>
<keyword evidence="14 17" id="KW-0496">Mitochondrion</keyword>
<feature type="transmembrane region" description="Helical" evidence="17">
    <location>
        <begin position="52"/>
        <end position="71"/>
    </location>
</feature>
<keyword evidence="15 17" id="KW-0472">Membrane</keyword>
<evidence type="ECO:0000256" key="11">
    <source>
        <dbReference type="ARBA" id="ARBA00022989"/>
    </source>
</evidence>
<evidence type="ECO:0000259" key="19">
    <source>
        <dbReference type="Pfam" id="PF01059"/>
    </source>
</evidence>
<name>A0A8A1RXT4_9CRUS</name>
<evidence type="ECO:0000259" key="18">
    <source>
        <dbReference type="Pfam" id="PF00361"/>
    </source>
</evidence>
<keyword evidence="8 17" id="KW-0812">Transmembrane</keyword>
<feature type="transmembrane region" description="Helical" evidence="17">
    <location>
        <begin position="328"/>
        <end position="350"/>
    </location>
</feature>
<feature type="transmembrane region" description="Helical" evidence="17">
    <location>
        <begin position="80"/>
        <end position="96"/>
    </location>
</feature>
<keyword evidence="11 17" id="KW-1133">Transmembrane helix</keyword>
<dbReference type="GO" id="GO:0015990">
    <property type="term" value="P:electron transport coupled proton transport"/>
    <property type="evidence" value="ECO:0007669"/>
    <property type="project" value="TreeGrafter"/>
</dbReference>
<evidence type="ECO:0000256" key="12">
    <source>
        <dbReference type="ARBA" id="ARBA00023027"/>
    </source>
</evidence>
<evidence type="ECO:0000256" key="14">
    <source>
        <dbReference type="ARBA" id="ARBA00023128"/>
    </source>
</evidence>
<sequence length="436" mass="48576">MMFCSLLCILSAMKNWWGLICLISLVSCRWMTEMSFDLGMIHFVLVDKMSFFLIFLTLWVSLLMINGSYYVKFGSNKESLFLFLVLFMNLLLVLSFSSSDLLMFYILFEATLIPIFMLVFGWGYQPERVKASYYLLFYTLFASLPLLIALLFFQTEFGSLDLNLLPLVVTSGSVFLFLAVVVAFLVKLPVYFGHLWLPKAHVEAPMAGSMVLAGILLKLGGYGLIRMIPLVMESSWSASSWLINLGLFGAISASFICIRQTDLKSLIAYSSVAHMGLVIVGLFLLNWTAWFGCIIIMVAHGLCSSGLFYLVGVLYYRLGSRSMLLIRGCISSMPLMTLWWFLFAAANMAAPPTPNLAGEILIFMSSLGSGMLVALIVGLASFMGAAYNLFLFSATQHGNRLIEINSGAETSFREHSTLAFHFIPLIFSLWGLLGAY</sequence>
<keyword evidence="10 17" id="KW-0249">Electron transport</keyword>
<feature type="transmembrane region" description="Helical" evidence="17">
    <location>
        <begin position="131"/>
        <end position="153"/>
    </location>
</feature>
<evidence type="ECO:0000256" key="17">
    <source>
        <dbReference type="RuleBase" id="RU003297"/>
    </source>
</evidence>
<dbReference type="EMBL" id="MW476927">
    <property type="protein sequence ID" value="QST19912.1"/>
    <property type="molecule type" value="Genomic_DNA"/>
</dbReference>
<dbReference type="InterPro" id="IPR001750">
    <property type="entry name" value="ND/Mrp_TM"/>
</dbReference>
<feature type="transmembrane region" description="Helical" evidence="17">
    <location>
        <begin position="207"/>
        <end position="228"/>
    </location>
</feature>
<dbReference type="PRINTS" id="PR01437">
    <property type="entry name" value="NUOXDRDTASE4"/>
</dbReference>
<evidence type="ECO:0000256" key="9">
    <source>
        <dbReference type="ARBA" id="ARBA00022967"/>
    </source>
</evidence>
<comment type="catalytic activity">
    <reaction evidence="16 17">
        <text>a ubiquinone + NADH + 5 H(+)(in) = a ubiquinol + NAD(+) + 4 H(+)(out)</text>
        <dbReference type="Rhea" id="RHEA:29091"/>
        <dbReference type="Rhea" id="RHEA-COMP:9565"/>
        <dbReference type="Rhea" id="RHEA-COMP:9566"/>
        <dbReference type="ChEBI" id="CHEBI:15378"/>
        <dbReference type="ChEBI" id="CHEBI:16389"/>
        <dbReference type="ChEBI" id="CHEBI:17976"/>
        <dbReference type="ChEBI" id="CHEBI:57540"/>
        <dbReference type="ChEBI" id="CHEBI:57945"/>
        <dbReference type="EC" id="7.1.1.2"/>
    </reaction>
</comment>
<evidence type="ECO:0000256" key="15">
    <source>
        <dbReference type="ARBA" id="ARBA00023136"/>
    </source>
</evidence>
<feature type="transmembrane region" description="Helical" evidence="17">
    <location>
        <begin position="415"/>
        <end position="433"/>
    </location>
</feature>
<evidence type="ECO:0000256" key="13">
    <source>
        <dbReference type="ARBA" id="ARBA00023075"/>
    </source>
</evidence>
<dbReference type="PANTHER" id="PTHR43507">
    <property type="entry name" value="NADH-UBIQUINONE OXIDOREDUCTASE CHAIN 4"/>
    <property type="match status" value="1"/>
</dbReference>
<feature type="transmembrane region" description="Helical" evidence="17">
    <location>
        <begin position="370"/>
        <end position="394"/>
    </location>
</feature>
<protein>
    <recommendedName>
        <fullName evidence="5 17">NADH-ubiquinone oxidoreductase chain 4</fullName>
        <ecNumber evidence="4 17">7.1.1.2</ecNumber>
    </recommendedName>
</protein>
<comment type="similarity">
    <text evidence="3 17">Belongs to the complex I subunit 4 family.</text>
</comment>
<reference evidence="20" key="1">
    <citation type="submission" date="2021-01" db="EMBL/GenBank/DDBJ databases">
        <title>The mitochondrial genome of Diaphanosoma excisum Sars, 1885 (Crustacea: Branchiopoda: Cladocera).</title>
        <authorList>
            <person name="Liu P."/>
        </authorList>
    </citation>
    <scope>NUCLEOTIDE SEQUENCE</scope>
</reference>
<feature type="transmembrane region" description="Helical" evidence="17">
    <location>
        <begin position="265"/>
        <end position="283"/>
    </location>
</feature>
<dbReference type="Pfam" id="PF01059">
    <property type="entry name" value="Oxidored_q5_N"/>
    <property type="match status" value="1"/>
</dbReference>
<comment type="function">
    <text evidence="17">Core subunit of the mitochondrial membrane respiratory chain NADH dehydrogenase (Complex I) which catalyzes electron transfer from NADH through the respiratory chain, using ubiquinone as an electron acceptor. Essential for the catalytic activity and assembly of complex I.</text>
</comment>
<evidence type="ECO:0000256" key="6">
    <source>
        <dbReference type="ARBA" id="ARBA00022448"/>
    </source>
</evidence>
<dbReference type="GO" id="GO:0048039">
    <property type="term" value="F:ubiquinone binding"/>
    <property type="evidence" value="ECO:0007669"/>
    <property type="project" value="TreeGrafter"/>
</dbReference>
<dbReference type="InterPro" id="IPR000260">
    <property type="entry name" value="NADH4_N"/>
</dbReference>
<geneLocation type="mitochondrion" evidence="20"/>
<keyword evidence="13 17" id="KW-0830">Ubiquinone</keyword>
<keyword evidence="12 17" id="KW-0520">NAD</keyword>
<keyword evidence="7 17" id="KW-0679">Respiratory chain</keyword>
<dbReference type="GO" id="GO:0008137">
    <property type="term" value="F:NADH dehydrogenase (ubiquinone) activity"/>
    <property type="evidence" value="ECO:0007669"/>
    <property type="project" value="UniProtKB-UniRule"/>
</dbReference>
<dbReference type="EC" id="7.1.1.2" evidence="4 17"/>
<dbReference type="PANTHER" id="PTHR43507:SF20">
    <property type="entry name" value="NADH-UBIQUINONE OXIDOREDUCTASE CHAIN 4"/>
    <property type="match status" value="1"/>
</dbReference>